<feature type="transmembrane region" description="Helical" evidence="6">
    <location>
        <begin position="281"/>
        <end position="301"/>
    </location>
</feature>
<dbReference type="Proteomes" id="UP000514713">
    <property type="component" value="Chromosome"/>
</dbReference>
<evidence type="ECO:0000259" key="7">
    <source>
        <dbReference type="PROSITE" id="PS50850"/>
    </source>
</evidence>
<dbReference type="GO" id="GO:0022857">
    <property type="term" value="F:transmembrane transporter activity"/>
    <property type="evidence" value="ECO:0007669"/>
    <property type="project" value="InterPro"/>
</dbReference>
<gene>
    <name evidence="8" type="ORF">HUN01_03885</name>
</gene>
<organism evidence="8 9">
    <name type="scientific">Nostoc edaphicum CCNP1411</name>
    <dbReference type="NCBI Taxonomy" id="1472755"/>
    <lineage>
        <taxon>Bacteria</taxon>
        <taxon>Bacillati</taxon>
        <taxon>Cyanobacteriota</taxon>
        <taxon>Cyanophyceae</taxon>
        <taxon>Nostocales</taxon>
        <taxon>Nostocaceae</taxon>
        <taxon>Nostoc</taxon>
    </lineage>
</organism>
<dbReference type="CDD" id="cd17485">
    <property type="entry name" value="MFS_MFSD3"/>
    <property type="match status" value="1"/>
</dbReference>
<dbReference type="PROSITE" id="PS50850">
    <property type="entry name" value="MFS"/>
    <property type="match status" value="1"/>
</dbReference>
<dbReference type="InterPro" id="IPR004752">
    <property type="entry name" value="AmpG_permease/AT-1"/>
</dbReference>
<feature type="transmembrane region" description="Helical" evidence="6">
    <location>
        <begin position="370"/>
        <end position="391"/>
    </location>
</feature>
<keyword evidence="9" id="KW-1185">Reference proteome</keyword>
<evidence type="ECO:0000256" key="6">
    <source>
        <dbReference type="SAM" id="Phobius"/>
    </source>
</evidence>
<evidence type="ECO:0000256" key="5">
    <source>
        <dbReference type="ARBA" id="ARBA00023136"/>
    </source>
</evidence>
<feature type="transmembrane region" description="Helical" evidence="6">
    <location>
        <begin position="136"/>
        <end position="157"/>
    </location>
</feature>
<dbReference type="InterPro" id="IPR011701">
    <property type="entry name" value="MFS"/>
</dbReference>
<feature type="domain" description="Major facilitator superfamily (MFS) profile" evidence="7">
    <location>
        <begin position="1"/>
        <end position="393"/>
    </location>
</feature>
<accession>A0A7D7LBH1</accession>
<dbReference type="RefSeq" id="WP_181930163.1">
    <property type="nucleotide sequence ID" value="NZ_CP054698.1"/>
</dbReference>
<dbReference type="KEGG" id="ned:HUN01_03885"/>
<feature type="transmembrane region" description="Helical" evidence="6">
    <location>
        <begin position="217"/>
        <end position="239"/>
    </location>
</feature>
<feature type="transmembrane region" description="Helical" evidence="6">
    <location>
        <begin position="71"/>
        <end position="94"/>
    </location>
</feature>
<evidence type="ECO:0000313" key="8">
    <source>
        <dbReference type="EMBL" id="QMS86751.1"/>
    </source>
</evidence>
<dbReference type="Pfam" id="PF07690">
    <property type="entry name" value="MFS_1"/>
    <property type="match status" value="1"/>
</dbReference>
<feature type="transmembrane region" description="Helical" evidence="6">
    <location>
        <begin position="307"/>
        <end position="331"/>
    </location>
</feature>
<keyword evidence="3 6" id="KW-0812">Transmembrane</keyword>
<evidence type="ECO:0000256" key="4">
    <source>
        <dbReference type="ARBA" id="ARBA00022989"/>
    </source>
</evidence>
<dbReference type="SUPFAM" id="SSF103473">
    <property type="entry name" value="MFS general substrate transporter"/>
    <property type="match status" value="1"/>
</dbReference>
<feature type="transmembrane region" description="Helical" evidence="6">
    <location>
        <begin position="251"/>
        <end position="272"/>
    </location>
</feature>
<dbReference type="GO" id="GO:0005886">
    <property type="term" value="C:plasma membrane"/>
    <property type="evidence" value="ECO:0007669"/>
    <property type="project" value="UniProtKB-SubCell"/>
</dbReference>
<comment type="subcellular location">
    <subcellularLocation>
        <location evidence="1">Cell membrane</location>
        <topology evidence="1">Multi-pass membrane protein</topology>
    </subcellularLocation>
</comment>
<evidence type="ECO:0000256" key="3">
    <source>
        <dbReference type="ARBA" id="ARBA00022692"/>
    </source>
</evidence>
<feature type="transmembrane region" description="Helical" evidence="6">
    <location>
        <begin position="39"/>
        <end position="59"/>
    </location>
</feature>
<keyword evidence="2" id="KW-0813">Transport</keyword>
<feature type="transmembrane region" description="Helical" evidence="6">
    <location>
        <begin position="100"/>
        <end position="124"/>
    </location>
</feature>
<keyword evidence="5 6" id="KW-0472">Membrane</keyword>
<evidence type="ECO:0000256" key="1">
    <source>
        <dbReference type="ARBA" id="ARBA00004651"/>
    </source>
</evidence>
<sequence>MLAKLILLAALYTTQFIPTTFFIQTVPVFMRQQNMSLDAIGLLSFLILPSALKFLWSPFIDRYSLPKLGHYRGWIICFQLLLALVTFGCGFIDIQENFNILVFCMFLAFLFSASQDIATDALAVNLLEPRERGLGNAIQAGGNVFGAIIGGGGVLILLDKIGWRYSLIIMSVVILLTLIPVILYKEQVSNKSQKSNFFKSYFQPFINFLSRPKALPWLLVVLLYMGCEMMSATMLRPLFVDRGLSLSDIGLMLGIVSYSVRIVSALIAGVLITHLGRLRSLTLFGFTASMMTLLYIIPAIGISSLPVLYAVSITVNAAQSMAYTALLSSMMDKCEPATAATDYTLQVSVVYLGGIAASVLSGAIASATGYTFMFIISAALSLLSVLLITNLRA</sequence>
<feature type="transmembrane region" description="Helical" evidence="6">
    <location>
        <begin position="163"/>
        <end position="184"/>
    </location>
</feature>
<dbReference type="EMBL" id="CP054698">
    <property type="protein sequence ID" value="QMS86751.1"/>
    <property type="molecule type" value="Genomic_DNA"/>
</dbReference>
<protein>
    <submittedName>
        <fullName evidence="8">MFS transporter</fullName>
    </submittedName>
</protein>
<dbReference type="InterPro" id="IPR036259">
    <property type="entry name" value="MFS_trans_sf"/>
</dbReference>
<dbReference type="InterPro" id="IPR020846">
    <property type="entry name" value="MFS_dom"/>
</dbReference>
<feature type="transmembrane region" description="Helical" evidence="6">
    <location>
        <begin position="343"/>
        <end position="364"/>
    </location>
</feature>
<evidence type="ECO:0000256" key="2">
    <source>
        <dbReference type="ARBA" id="ARBA00022448"/>
    </source>
</evidence>
<dbReference type="Gene3D" id="1.20.1250.20">
    <property type="entry name" value="MFS general substrate transporter like domains"/>
    <property type="match status" value="2"/>
</dbReference>
<proteinExistence type="predicted"/>
<evidence type="ECO:0000313" key="9">
    <source>
        <dbReference type="Proteomes" id="UP000514713"/>
    </source>
</evidence>
<dbReference type="PANTHER" id="PTHR12778:SF10">
    <property type="entry name" value="MAJOR FACILITATOR SUPERFAMILY DOMAIN-CONTAINING PROTEIN 3"/>
    <property type="match status" value="1"/>
</dbReference>
<name>A0A7D7LBH1_9NOSO</name>
<dbReference type="PANTHER" id="PTHR12778">
    <property type="entry name" value="SOLUTE CARRIER FAMILY 33 ACETYL-COA TRANSPORTER -RELATED"/>
    <property type="match status" value="1"/>
</dbReference>
<reference evidence="9" key="1">
    <citation type="submission" date="2020-06" db="EMBL/GenBank/DDBJ databases">
        <title>Nostoc edaphicum CCNP1411 genome.</title>
        <authorList>
            <person name="Fidor A."/>
            <person name="Grabski M."/>
            <person name="Gawor J."/>
            <person name="Gromadka R."/>
            <person name="Wegrzyn G."/>
            <person name="Mazur-Marzec H."/>
        </authorList>
    </citation>
    <scope>NUCLEOTIDE SEQUENCE [LARGE SCALE GENOMIC DNA]</scope>
    <source>
        <strain evidence="9">CCNP1411</strain>
    </source>
</reference>
<dbReference type="AlphaFoldDB" id="A0A7D7LBH1"/>
<keyword evidence="4 6" id="KW-1133">Transmembrane helix</keyword>